<dbReference type="InterPro" id="IPR005882">
    <property type="entry name" value="Bifunctional_GlmU"/>
</dbReference>
<feature type="domain" description="MobA-like NTP transferase" evidence="18">
    <location>
        <begin position="9"/>
        <end position="206"/>
    </location>
</feature>
<dbReference type="AlphaFoldDB" id="A0A6J6KXK5"/>
<keyword evidence="15" id="KW-0961">Cell wall biogenesis/degradation</keyword>
<evidence type="ECO:0000256" key="16">
    <source>
        <dbReference type="ARBA" id="ARBA00048247"/>
    </source>
</evidence>
<dbReference type="InterPro" id="IPR038009">
    <property type="entry name" value="GlmU_C_LbH"/>
</dbReference>
<proteinExistence type="inferred from homology"/>
<evidence type="ECO:0000313" key="19">
    <source>
        <dbReference type="EMBL" id="CAB4654530.1"/>
    </source>
</evidence>
<keyword evidence="14" id="KW-0012">Acyltransferase</keyword>
<keyword evidence="5" id="KW-0963">Cytoplasm</keyword>
<accession>A0A6J6KXK5</accession>
<organism evidence="19">
    <name type="scientific">freshwater metagenome</name>
    <dbReference type="NCBI Taxonomy" id="449393"/>
    <lineage>
        <taxon>unclassified sequences</taxon>
        <taxon>metagenomes</taxon>
        <taxon>ecological metagenomes</taxon>
    </lineage>
</organism>
<comment type="catalytic activity">
    <reaction evidence="17">
        <text>N-acetyl-alpha-D-glucosamine 1-phosphate + UTP + H(+) = UDP-N-acetyl-alpha-D-glucosamine + diphosphate</text>
        <dbReference type="Rhea" id="RHEA:13509"/>
        <dbReference type="ChEBI" id="CHEBI:15378"/>
        <dbReference type="ChEBI" id="CHEBI:33019"/>
        <dbReference type="ChEBI" id="CHEBI:46398"/>
        <dbReference type="ChEBI" id="CHEBI:57705"/>
        <dbReference type="ChEBI" id="CHEBI:57776"/>
        <dbReference type="EC" id="2.7.7.23"/>
    </reaction>
</comment>
<dbReference type="CDD" id="cd03353">
    <property type="entry name" value="LbH_GlmU_C"/>
    <property type="match status" value="1"/>
</dbReference>
<dbReference type="InterPro" id="IPR025877">
    <property type="entry name" value="MobA-like_NTP_Trfase"/>
</dbReference>
<dbReference type="GO" id="GO:0019134">
    <property type="term" value="F:glucosamine-1-phosphate N-acetyltransferase activity"/>
    <property type="evidence" value="ECO:0007669"/>
    <property type="project" value="UniProtKB-EC"/>
</dbReference>
<evidence type="ECO:0000256" key="8">
    <source>
        <dbReference type="ARBA" id="ARBA00022723"/>
    </source>
</evidence>
<evidence type="ECO:0000256" key="2">
    <source>
        <dbReference type="ARBA" id="ARBA00004496"/>
    </source>
</evidence>
<evidence type="ECO:0000256" key="11">
    <source>
        <dbReference type="ARBA" id="ARBA00022960"/>
    </source>
</evidence>
<comment type="catalytic activity">
    <reaction evidence="16">
        <text>alpha-D-glucosamine 1-phosphate + acetyl-CoA = N-acetyl-alpha-D-glucosamine 1-phosphate + CoA + H(+)</text>
        <dbReference type="Rhea" id="RHEA:13725"/>
        <dbReference type="ChEBI" id="CHEBI:15378"/>
        <dbReference type="ChEBI" id="CHEBI:57287"/>
        <dbReference type="ChEBI" id="CHEBI:57288"/>
        <dbReference type="ChEBI" id="CHEBI:57776"/>
        <dbReference type="ChEBI" id="CHEBI:58516"/>
        <dbReference type="EC" id="2.3.1.157"/>
    </reaction>
</comment>
<dbReference type="PANTHER" id="PTHR43584:SF3">
    <property type="entry name" value="BIFUNCTIONAL PROTEIN GLMU"/>
    <property type="match status" value="1"/>
</dbReference>
<dbReference type="Pfam" id="PF00132">
    <property type="entry name" value="Hexapep"/>
    <property type="match status" value="1"/>
</dbReference>
<keyword evidence="13" id="KW-0511">Multifunctional enzyme</keyword>
<comment type="similarity">
    <text evidence="3">In the C-terminal section; belongs to the transferase hexapeptide repeat family.</text>
</comment>
<comment type="similarity">
    <text evidence="4">In the N-terminal section; belongs to the N-acetylglucosamine-1-phosphate uridyltransferase family.</text>
</comment>
<gene>
    <name evidence="19" type="ORF">UFOPK2242_00598</name>
</gene>
<keyword evidence="9" id="KW-0677">Repeat</keyword>
<keyword evidence="10" id="KW-0460">Magnesium</keyword>
<dbReference type="Gene3D" id="2.160.10.10">
    <property type="entry name" value="Hexapeptide repeat proteins"/>
    <property type="match status" value="1"/>
</dbReference>
<keyword evidence="7" id="KW-0548">Nucleotidyltransferase</keyword>
<evidence type="ECO:0000256" key="17">
    <source>
        <dbReference type="ARBA" id="ARBA00048493"/>
    </source>
</evidence>
<reference evidence="19" key="1">
    <citation type="submission" date="2020-05" db="EMBL/GenBank/DDBJ databases">
        <authorList>
            <person name="Chiriac C."/>
            <person name="Salcher M."/>
            <person name="Ghai R."/>
            <person name="Kavagutti S V."/>
        </authorList>
    </citation>
    <scope>NUCLEOTIDE SEQUENCE</scope>
</reference>
<dbReference type="Gene3D" id="3.90.550.10">
    <property type="entry name" value="Spore Coat Polysaccharide Biosynthesis Protein SpsA, Chain A"/>
    <property type="match status" value="1"/>
</dbReference>
<dbReference type="NCBIfam" id="TIGR01173">
    <property type="entry name" value="glmU"/>
    <property type="match status" value="1"/>
</dbReference>
<dbReference type="SUPFAM" id="SSF51161">
    <property type="entry name" value="Trimeric LpxA-like enzymes"/>
    <property type="match status" value="1"/>
</dbReference>
<dbReference type="GO" id="GO:0071555">
    <property type="term" value="P:cell wall organization"/>
    <property type="evidence" value="ECO:0007669"/>
    <property type="project" value="UniProtKB-KW"/>
</dbReference>
<evidence type="ECO:0000256" key="9">
    <source>
        <dbReference type="ARBA" id="ARBA00022737"/>
    </source>
</evidence>
<evidence type="ECO:0000256" key="3">
    <source>
        <dbReference type="ARBA" id="ARBA00007707"/>
    </source>
</evidence>
<dbReference type="HAMAP" id="MF_01631">
    <property type="entry name" value="GlmU"/>
    <property type="match status" value="1"/>
</dbReference>
<keyword evidence="8" id="KW-0479">Metal-binding</keyword>
<dbReference type="GO" id="GO:0000902">
    <property type="term" value="P:cell morphogenesis"/>
    <property type="evidence" value="ECO:0007669"/>
    <property type="project" value="InterPro"/>
</dbReference>
<dbReference type="CDD" id="cd02540">
    <property type="entry name" value="GT2_GlmU_N_bac"/>
    <property type="match status" value="1"/>
</dbReference>
<dbReference type="EMBL" id="CAEZWM010000056">
    <property type="protein sequence ID" value="CAB4654530.1"/>
    <property type="molecule type" value="Genomic_DNA"/>
</dbReference>
<comment type="cofactor">
    <cofactor evidence="1">
        <name>Mg(2+)</name>
        <dbReference type="ChEBI" id="CHEBI:18420"/>
    </cofactor>
</comment>
<evidence type="ECO:0000256" key="4">
    <source>
        <dbReference type="ARBA" id="ARBA00007947"/>
    </source>
</evidence>
<evidence type="ECO:0000259" key="18">
    <source>
        <dbReference type="Pfam" id="PF12804"/>
    </source>
</evidence>
<dbReference type="InterPro" id="IPR011004">
    <property type="entry name" value="Trimer_LpxA-like_sf"/>
</dbReference>
<dbReference type="GO" id="GO:0006048">
    <property type="term" value="P:UDP-N-acetylglucosamine biosynthetic process"/>
    <property type="evidence" value="ECO:0007669"/>
    <property type="project" value="InterPro"/>
</dbReference>
<dbReference type="GO" id="GO:0005737">
    <property type="term" value="C:cytoplasm"/>
    <property type="evidence" value="ECO:0007669"/>
    <property type="project" value="UniProtKB-SubCell"/>
</dbReference>
<evidence type="ECO:0000256" key="6">
    <source>
        <dbReference type="ARBA" id="ARBA00022679"/>
    </source>
</evidence>
<evidence type="ECO:0000256" key="14">
    <source>
        <dbReference type="ARBA" id="ARBA00023315"/>
    </source>
</evidence>
<evidence type="ECO:0000256" key="10">
    <source>
        <dbReference type="ARBA" id="ARBA00022842"/>
    </source>
</evidence>
<evidence type="ECO:0000256" key="7">
    <source>
        <dbReference type="ARBA" id="ARBA00022695"/>
    </source>
</evidence>
<dbReference type="InterPro" id="IPR001451">
    <property type="entry name" value="Hexapep"/>
</dbReference>
<keyword evidence="12" id="KW-0573">Peptidoglycan synthesis</keyword>
<evidence type="ECO:0000256" key="5">
    <source>
        <dbReference type="ARBA" id="ARBA00022490"/>
    </source>
</evidence>
<name>A0A6J6KXK5_9ZZZZ</name>
<dbReference type="Pfam" id="PF12804">
    <property type="entry name" value="NTP_transf_3"/>
    <property type="match status" value="1"/>
</dbReference>
<dbReference type="GO" id="GO:0008360">
    <property type="term" value="P:regulation of cell shape"/>
    <property type="evidence" value="ECO:0007669"/>
    <property type="project" value="UniProtKB-KW"/>
</dbReference>
<protein>
    <submittedName>
        <fullName evidence="19">Unannotated protein</fullName>
    </submittedName>
</protein>
<dbReference type="PANTHER" id="PTHR43584">
    <property type="entry name" value="NUCLEOTIDYL TRANSFERASE"/>
    <property type="match status" value="1"/>
</dbReference>
<dbReference type="SUPFAM" id="SSF53448">
    <property type="entry name" value="Nucleotide-diphospho-sugar transferases"/>
    <property type="match status" value="1"/>
</dbReference>
<sequence length="474" mass="50182">MALQRPLAAIVLAAGEGTRMRSATPKVLHPLAGRPMLAHLVDALTALSIDEMHIDRVVVVVGHGAERVTTTLQDAISTSTPVDFVEQPVQRGTGDATAVALSAFSEDAGLDEDDVVVLVADVPLLRHETIEELVLLHRESDAAATLLTMHLDNPTGYGRIVRDARGQVARIVEQSDADENELAITEVNPAIYCFKRSLLAPALRRLTATNAQGEYYLTDVIGVLRDAGHSVSALTAEDHLECMGVNDRVQLSAAERVLRERINTRWMREGVTMVDPSATYIDASVTLEADVRLLPGTILEGTTRVGAGASIGPNSRLINTQVGERSVVQSTNARDSEIGPDCTVGPYASLRPGTRLAAGVHVGTYVELKNVEVDEGAKIPHLAYIGDAKIGARSNIGAGTITANYDGKMKHQSVIGADVRIGSNTVLRAPVSIGDGAYTAAGSVVTRDVPPGALAKGVPAEIDEGWADRLEEGS</sequence>
<dbReference type="GO" id="GO:0003977">
    <property type="term" value="F:UDP-N-acetylglucosamine diphosphorylase activity"/>
    <property type="evidence" value="ECO:0007669"/>
    <property type="project" value="UniProtKB-EC"/>
</dbReference>
<dbReference type="GO" id="GO:0000287">
    <property type="term" value="F:magnesium ion binding"/>
    <property type="evidence" value="ECO:0007669"/>
    <property type="project" value="InterPro"/>
</dbReference>
<evidence type="ECO:0000256" key="1">
    <source>
        <dbReference type="ARBA" id="ARBA00001946"/>
    </source>
</evidence>
<dbReference type="GO" id="GO:0009252">
    <property type="term" value="P:peptidoglycan biosynthetic process"/>
    <property type="evidence" value="ECO:0007669"/>
    <property type="project" value="UniProtKB-KW"/>
</dbReference>
<evidence type="ECO:0000256" key="15">
    <source>
        <dbReference type="ARBA" id="ARBA00023316"/>
    </source>
</evidence>
<dbReference type="InterPro" id="IPR050065">
    <property type="entry name" value="GlmU-like"/>
</dbReference>
<keyword evidence="11" id="KW-0133">Cell shape</keyword>
<dbReference type="InterPro" id="IPR029044">
    <property type="entry name" value="Nucleotide-diphossugar_trans"/>
</dbReference>
<evidence type="ECO:0000256" key="13">
    <source>
        <dbReference type="ARBA" id="ARBA00023268"/>
    </source>
</evidence>
<keyword evidence="6" id="KW-0808">Transferase</keyword>
<evidence type="ECO:0000256" key="12">
    <source>
        <dbReference type="ARBA" id="ARBA00022984"/>
    </source>
</evidence>
<comment type="subcellular location">
    <subcellularLocation>
        <location evidence="2">Cytoplasm</location>
    </subcellularLocation>
</comment>